<keyword evidence="1" id="KW-1133">Transmembrane helix</keyword>
<feature type="transmembrane region" description="Helical" evidence="1">
    <location>
        <begin position="69"/>
        <end position="92"/>
    </location>
</feature>
<proteinExistence type="predicted"/>
<dbReference type="PANTHER" id="PTHR37309">
    <property type="entry name" value="SLR0284 PROTEIN"/>
    <property type="match status" value="1"/>
</dbReference>
<feature type="transmembrane region" description="Helical" evidence="1">
    <location>
        <begin position="39"/>
        <end position="57"/>
    </location>
</feature>
<dbReference type="AlphaFoldDB" id="A0A4S8Q9D6"/>
<accession>A0A4S8Q9D6</accession>
<feature type="transmembrane region" description="Helical" evidence="1">
    <location>
        <begin position="104"/>
        <end position="125"/>
    </location>
</feature>
<name>A0A4S8Q9D6_9ACTN</name>
<dbReference type="Proteomes" id="UP000308760">
    <property type="component" value="Unassembled WGS sequence"/>
</dbReference>
<evidence type="ECO:0000313" key="3">
    <source>
        <dbReference type="Proteomes" id="UP000308760"/>
    </source>
</evidence>
<dbReference type="PANTHER" id="PTHR37309:SF1">
    <property type="entry name" value="SLR0284 PROTEIN"/>
    <property type="match status" value="1"/>
</dbReference>
<keyword evidence="3" id="KW-1185">Reference proteome</keyword>
<gene>
    <name evidence="2" type="ORF">FAB82_14450</name>
</gene>
<protein>
    <submittedName>
        <fullName evidence="2">Phage holin family protein</fullName>
    </submittedName>
</protein>
<dbReference type="InterPro" id="IPR007165">
    <property type="entry name" value="Phage_holin_4_2"/>
</dbReference>
<comment type="caution">
    <text evidence="2">The sequence shown here is derived from an EMBL/GenBank/DDBJ whole genome shotgun (WGS) entry which is preliminary data.</text>
</comment>
<reference evidence="2 3" key="2">
    <citation type="submission" date="2019-05" db="EMBL/GenBank/DDBJ databases">
        <title>Glycomyces buryatensis sp. nov.</title>
        <authorList>
            <person name="Nikitina E."/>
        </authorList>
    </citation>
    <scope>NUCLEOTIDE SEQUENCE [LARGE SCALE GENOMIC DNA]</scope>
    <source>
        <strain evidence="2 3">18</strain>
    </source>
</reference>
<dbReference type="Pfam" id="PF04020">
    <property type="entry name" value="Phage_holin_4_2"/>
    <property type="match status" value="1"/>
</dbReference>
<dbReference type="EMBL" id="STGY01000055">
    <property type="protein sequence ID" value="THV40840.1"/>
    <property type="molecule type" value="Genomic_DNA"/>
</dbReference>
<organism evidence="2 3">
    <name type="scientific">Glycomyces buryatensis</name>
    <dbReference type="NCBI Taxonomy" id="2570927"/>
    <lineage>
        <taxon>Bacteria</taxon>
        <taxon>Bacillati</taxon>
        <taxon>Actinomycetota</taxon>
        <taxon>Actinomycetes</taxon>
        <taxon>Glycomycetales</taxon>
        <taxon>Glycomycetaceae</taxon>
        <taxon>Glycomyces</taxon>
    </lineage>
</organism>
<feature type="transmembrane region" description="Helical" evidence="1">
    <location>
        <begin position="7"/>
        <end position="27"/>
    </location>
</feature>
<evidence type="ECO:0000313" key="2">
    <source>
        <dbReference type="EMBL" id="THV40840.1"/>
    </source>
</evidence>
<keyword evidence="1" id="KW-0812">Transmembrane</keyword>
<dbReference type="OrthoDB" id="9810847at2"/>
<keyword evidence="1" id="KW-0472">Membrane</keyword>
<evidence type="ECO:0000256" key="1">
    <source>
        <dbReference type="SAM" id="Phobius"/>
    </source>
</evidence>
<sequence>MGRVKLIVKIIVTGAAFWIASWLLSGIQIGTSTDSAADRILTLGVIAVIFGIVNAVLKPIIKGLGCGFYVLTLGLFALIVNAALFLLVAWIAGLFDLVFSVDNFGWAILGSLVVTIAGGVINLVLPDRVVEGRRDGNRQ</sequence>
<reference evidence="3" key="1">
    <citation type="submission" date="2019-04" db="EMBL/GenBank/DDBJ databases">
        <title>Nocardioides xinjiangensis sp. nov.</title>
        <authorList>
            <person name="Liu S."/>
        </authorList>
    </citation>
    <scope>NUCLEOTIDE SEQUENCE [LARGE SCALE GENOMIC DNA]</scope>
    <source>
        <strain evidence="3">18</strain>
    </source>
</reference>